<organism evidence="1 2">
    <name type="scientific">Gramella jeungdoensis</name>
    <dbReference type="NCBI Taxonomy" id="708091"/>
    <lineage>
        <taxon>Bacteria</taxon>
        <taxon>Pseudomonadati</taxon>
        <taxon>Bacteroidota</taxon>
        <taxon>Flavobacteriia</taxon>
        <taxon>Flavobacteriales</taxon>
        <taxon>Flavobacteriaceae</taxon>
        <taxon>Christiangramia</taxon>
    </lineage>
</organism>
<evidence type="ECO:0000313" key="2">
    <source>
        <dbReference type="Proteomes" id="UP001155077"/>
    </source>
</evidence>
<dbReference type="EMBL" id="JAMSCK010000002">
    <property type="protein sequence ID" value="MCM8568878.1"/>
    <property type="molecule type" value="Genomic_DNA"/>
</dbReference>
<reference evidence="1" key="1">
    <citation type="submission" date="2022-06" db="EMBL/GenBank/DDBJ databases">
        <title>Gramella sediminis sp. nov., isolated from deep-sea sediment of the Indian Ocean.</title>
        <authorList>
            <person name="Yang L."/>
        </authorList>
    </citation>
    <scope>NUCLEOTIDE SEQUENCE</scope>
    <source>
        <strain evidence="1">HMD3159</strain>
    </source>
</reference>
<protein>
    <submittedName>
        <fullName evidence="1">Uncharacterized protein</fullName>
    </submittedName>
</protein>
<comment type="caution">
    <text evidence="1">The sequence shown here is derived from an EMBL/GenBank/DDBJ whole genome shotgun (WGS) entry which is preliminary data.</text>
</comment>
<sequence>MRTKSNIHKIHDEFLTYVKYRDEYSIEEKKEILEYFKTEIRNREI</sequence>
<accession>A0ABT0YZH8</accession>
<gene>
    <name evidence="1" type="ORF">NE848_05785</name>
</gene>
<name>A0ABT0YZH8_9FLAO</name>
<proteinExistence type="predicted"/>
<evidence type="ECO:0000313" key="1">
    <source>
        <dbReference type="EMBL" id="MCM8568878.1"/>
    </source>
</evidence>
<dbReference type="RefSeq" id="WP_252111362.1">
    <property type="nucleotide sequence ID" value="NZ_JAMSCK010000002.1"/>
</dbReference>
<dbReference type="Proteomes" id="UP001155077">
    <property type="component" value="Unassembled WGS sequence"/>
</dbReference>
<keyword evidence="2" id="KW-1185">Reference proteome</keyword>